<gene>
    <name evidence="2" type="ORF">PHYSODRAFT_380359</name>
</gene>
<keyword evidence="3" id="KW-1185">Reference proteome</keyword>
<dbReference type="GeneID" id="20650716"/>
<reference evidence="2 3" key="1">
    <citation type="journal article" date="2006" name="Science">
        <title>Phytophthora genome sequences uncover evolutionary origins and mechanisms of pathogenesis.</title>
        <authorList>
            <person name="Tyler B.M."/>
            <person name="Tripathy S."/>
            <person name="Zhang X."/>
            <person name="Dehal P."/>
            <person name="Jiang R.H."/>
            <person name="Aerts A."/>
            <person name="Arredondo F.D."/>
            <person name="Baxter L."/>
            <person name="Bensasson D."/>
            <person name="Beynon J.L."/>
            <person name="Chapman J."/>
            <person name="Damasceno C.M."/>
            <person name="Dorrance A.E."/>
            <person name="Dou D."/>
            <person name="Dickerman A.W."/>
            <person name="Dubchak I.L."/>
            <person name="Garbelotto M."/>
            <person name="Gijzen M."/>
            <person name="Gordon S.G."/>
            <person name="Govers F."/>
            <person name="Grunwald N.J."/>
            <person name="Huang W."/>
            <person name="Ivors K.L."/>
            <person name="Jones R.W."/>
            <person name="Kamoun S."/>
            <person name="Krampis K."/>
            <person name="Lamour K.H."/>
            <person name="Lee M.K."/>
            <person name="McDonald W.H."/>
            <person name="Medina M."/>
            <person name="Meijer H.J."/>
            <person name="Nordberg E.K."/>
            <person name="Maclean D.J."/>
            <person name="Ospina-Giraldo M.D."/>
            <person name="Morris P.F."/>
            <person name="Phuntumart V."/>
            <person name="Putnam N.H."/>
            <person name="Rash S."/>
            <person name="Rose J.K."/>
            <person name="Sakihama Y."/>
            <person name="Salamov A.A."/>
            <person name="Savidor A."/>
            <person name="Scheuring C.F."/>
            <person name="Smith B.M."/>
            <person name="Sobral B.W."/>
            <person name="Terry A."/>
            <person name="Torto-Alalibo T.A."/>
            <person name="Win J."/>
            <person name="Xu Z."/>
            <person name="Zhang H."/>
            <person name="Grigoriev I.V."/>
            <person name="Rokhsar D.S."/>
            <person name="Boore J.L."/>
        </authorList>
    </citation>
    <scope>NUCLEOTIDE SEQUENCE [LARGE SCALE GENOMIC DNA]</scope>
    <source>
        <strain evidence="2 3">P6497</strain>
    </source>
</reference>
<dbReference type="RefSeq" id="XP_009535215.1">
    <property type="nucleotide sequence ID" value="XM_009536920.1"/>
</dbReference>
<evidence type="ECO:0000313" key="2">
    <source>
        <dbReference type="EMBL" id="EGZ08582.1"/>
    </source>
</evidence>
<feature type="non-terminal residue" evidence="2">
    <location>
        <position position="98"/>
    </location>
</feature>
<evidence type="ECO:0000313" key="3">
    <source>
        <dbReference type="Proteomes" id="UP000002640"/>
    </source>
</evidence>
<keyword evidence="1" id="KW-0175">Coiled coil</keyword>
<dbReference type="Proteomes" id="UP000002640">
    <property type="component" value="Unassembled WGS sequence"/>
</dbReference>
<protein>
    <submittedName>
        <fullName evidence="2">Uncharacterized protein</fullName>
    </submittedName>
</protein>
<proteinExistence type="predicted"/>
<dbReference type="EMBL" id="JH159160">
    <property type="protein sequence ID" value="EGZ08582.1"/>
    <property type="molecule type" value="Genomic_DNA"/>
</dbReference>
<accession>G5A5H7</accession>
<organism evidence="2 3">
    <name type="scientific">Phytophthora sojae (strain P6497)</name>
    <name type="common">Soybean stem and root rot agent</name>
    <name type="synonym">Phytophthora megasperma f. sp. glycines</name>
    <dbReference type="NCBI Taxonomy" id="1094619"/>
    <lineage>
        <taxon>Eukaryota</taxon>
        <taxon>Sar</taxon>
        <taxon>Stramenopiles</taxon>
        <taxon>Oomycota</taxon>
        <taxon>Peronosporomycetes</taxon>
        <taxon>Peronosporales</taxon>
        <taxon>Peronosporaceae</taxon>
        <taxon>Phytophthora</taxon>
    </lineage>
</organism>
<evidence type="ECO:0000256" key="1">
    <source>
        <dbReference type="SAM" id="Coils"/>
    </source>
</evidence>
<dbReference type="SMR" id="G5A5H7"/>
<dbReference type="KEGG" id="psoj:PHYSODRAFT_380359"/>
<sequence>SRPRLQTKRKIERLRREIQTLGLELSGLQRAGRGVGDVTINAQNCAATSRWKAITAKQLQRRQRAEHDNRVLKRMIAAQNMLAKSILNGRVRLRAAAR</sequence>
<feature type="coiled-coil region" evidence="1">
    <location>
        <begin position="4"/>
        <end position="31"/>
    </location>
</feature>
<feature type="non-terminal residue" evidence="2">
    <location>
        <position position="1"/>
    </location>
</feature>
<dbReference type="InParanoid" id="G5A5H7"/>
<name>G5A5H7_PHYSP</name>
<dbReference type="AlphaFoldDB" id="G5A5H7"/>